<gene>
    <name evidence="4" type="ORF">PGQ11_005740</name>
</gene>
<proteinExistence type="inferred from homology"/>
<name>A0ABR2JBY6_9PEZI</name>
<evidence type="ECO:0000256" key="1">
    <source>
        <dbReference type="ARBA" id="ARBA00006484"/>
    </source>
</evidence>
<keyword evidence="5" id="KW-1185">Reference proteome</keyword>
<dbReference type="Gene3D" id="3.40.50.720">
    <property type="entry name" value="NAD(P)-binding Rossmann-like Domain"/>
    <property type="match status" value="1"/>
</dbReference>
<comment type="caution">
    <text evidence="4">The sequence shown here is derived from an EMBL/GenBank/DDBJ whole genome shotgun (WGS) entry which is preliminary data.</text>
</comment>
<accession>A0ABR2JBY6</accession>
<comment type="similarity">
    <text evidence="1 3">Belongs to the short-chain dehydrogenases/reductases (SDR) family.</text>
</comment>
<dbReference type="Proteomes" id="UP001390339">
    <property type="component" value="Unassembled WGS sequence"/>
</dbReference>
<dbReference type="PRINTS" id="PR00081">
    <property type="entry name" value="GDHRDH"/>
</dbReference>
<reference evidence="4 5" key="1">
    <citation type="journal article" date="2024" name="IMA Fungus">
        <title>Apiospora arundinis, a panoply of carbohydrate-active enzymes and secondary metabolites.</title>
        <authorList>
            <person name="Sorensen T."/>
            <person name="Petersen C."/>
            <person name="Muurmann A.T."/>
            <person name="Christiansen J.V."/>
            <person name="Brundto M.L."/>
            <person name="Overgaard C.K."/>
            <person name="Boysen A.T."/>
            <person name="Wollenberg R.D."/>
            <person name="Larsen T.O."/>
            <person name="Sorensen J.L."/>
            <person name="Nielsen K.L."/>
            <person name="Sondergaard T.E."/>
        </authorList>
    </citation>
    <scope>NUCLEOTIDE SEQUENCE [LARGE SCALE GENOMIC DNA]</scope>
    <source>
        <strain evidence="4 5">AAU 773</strain>
    </source>
</reference>
<evidence type="ECO:0000256" key="2">
    <source>
        <dbReference type="ARBA" id="ARBA00023002"/>
    </source>
</evidence>
<dbReference type="EMBL" id="JAPCWZ010000003">
    <property type="protein sequence ID" value="KAK8875226.1"/>
    <property type="molecule type" value="Genomic_DNA"/>
</dbReference>
<evidence type="ECO:0000313" key="4">
    <source>
        <dbReference type="EMBL" id="KAK8875226.1"/>
    </source>
</evidence>
<dbReference type="InterPro" id="IPR002347">
    <property type="entry name" value="SDR_fam"/>
</dbReference>
<sequence length="322" mass="34119">MELAAQSHFPDASGATFTKKIHHSVPPALDPRVQPLPGRFVVAITGASQGLGRATAEVFARAGAAGLILSARTLAGLEETRRICEEAHSASKKPADNTNLKITLVVGSVGTGADAKRPADAVRDEHEGRIDMLINNAGVVSTHESAWGPLDQIRPDQLDVPMQTNYIGRFLTMQALMPALLASPSGGTVVNVTSICSHFTAAGHGALGFNISALASNRLTEMAAEVYRTDGTEGGGGGKGPVFYSVHPGTIFTNPPVGAPKELYKLCTDDADLCGAVCLWLGRNRPGWLNGRYISATWDLEELQERKAEIVEGDKLKSRMVL</sequence>
<dbReference type="InterPro" id="IPR036291">
    <property type="entry name" value="NAD(P)-bd_dom_sf"/>
</dbReference>
<protein>
    <submittedName>
        <fullName evidence="4">NAD(P)-binding protein</fullName>
    </submittedName>
</protein>
<dbReference type="PANTHER" id="PTHR42760:SF37">
    <property type="entry name" value="CLAVALDEHYDE DEHYDROGENASE"/>
    <property type="match status" value="1"/>
</dbReference>
<dbReference type="CDD" id="cd05233">
    <property type="entry name" value="SDR_c"/>
    <property type="match status" value="1"/>
</dbReference>
<dbReference type="SUPFAM" id="SSF51735">
    <property type="entry name" value="NAD(P)-binding Rossmann-fold domains"/>
    <property type="match status" value="1"/>
</dbReference>
<organism evidence="4 5">
    <name type="scientific">Apiospora arundinis</name>
    <dbReference type="NCBI Taxonomy" id="335852"/>
    <lineage>
        <taxon>Eukaryota</taxon>
        <taxon>Fungi</taxon>
        <taxon>Dikarya</taxon>
        <taxon>Ascomycota</taxon>
        <taxon>Pezizomycotina</taxon>
        <taxon>Sordariomycetes</taxon>
        <taxon>Xylariomycetidae</taxon>
        <taxon>Amphisphaeriales</taxon>
        <taxon>Apiosporaceae</taxon>
        <taxon>Apiospora</taxon>
    </lineage>
</organism>
<dbReference type="Pfam" id="PF00106">
    <property type="entry name" value="adh_short"/>
    <property type="match status" value="1"/>
</dbReference>
<evidence type="ECO:0000256" key="3">
    <source>
        <dbReference type="RuleBase" id="RU000363"/>
    </source>
</evidence>
<dbReference type="PRINTS" id="PR00080">
    <property type="entry name" value="SDRFAMILY"/>
</dbReference>
<keyword evidence="2" id="KW-0560">Oxidoreductase</keyword>
<evidence type="ECO:0000313" key="5">
    <source>
        <dbReference type="Proteomes" id="UP001390339"/>
    </source>
</evidence>
<dbReference type="PANTHER" id="PTHR42760">
    <property type="entry name" value="SHORT-CHAIN DEHYDROGENASES/REDUCTASES FAMILY MEMBER"/>
    <property type="match status" value="1"/>
</dbReference>